<feature type="transmembrane region" description="Helical" evidence="2">
    <location>
        <begin position="380"/>
        <end position="401"/>
    </location>
</feature>
<reference evidence="3 4" key="1">
    <citation type="journal article" date="2019" name="Int. J. Syst. Evol. Microbiol.">
        <title>The Global Catalogue of Microorganisms (GCM) 10K type strain sequencing project: providing services to taxonomists for standard genome sequencing and annotation.</title>
        <authorList>
            <consortium name="The Broad Institute Genomics Platform"/>
            <consortium name="The Broad Institute Genome Sequencing Center for Infectious Disease"/>
            <person name="Wu L."/>
            <person name="Ma J."/>
        </authorList>
    </citation>
    <scope>NUCLEOTIDE SEQUENCE [LARGE SCALE GENOMIC DNA]</scope>
    <source>
        <strain evidence="3 4">JCM 3272</strain>
    </source>
</reference>
<feature type="transmembrane region" description="Helical" evidence="2">
    <location>
        <begin position="560"/>
        <end position="581"/>
    </location>
</feature>
<evidence type="ECO:0000256" key="1">
    <source>
        <dbReference type="SAM" id="MobiDB-lite"/>
    </source>
</evidence>
<keyword evidence="2" id="KW-0812">Transmembrane</keyword>
<name>A0ABN3FGB2_9ACTN</name>
<sequence>MALTPLAERDESDTSPGHPPRRPGMPWRSGWWPAGLVLVATAAVLHAYGVSLVTSGVFGLYVGLAVALPGMLLWRLLRRGPLGEDLAVGAAVGYGLEILAYVPARALGVPLAALAAPAAVLVVFALVPGLRRNWRSVGRAPAGWSWTLAGIALVLLFWSTVYFRHHGFGWPSYGRPDIDLPFHLALVGELKHHMDLVTPWVVSEPVYYHWFAYADMAATSWATGIEPYVLVARLSMLPVIFASVVAVAALGRRVAGSWRAGALTAVAAFFVLAPDPYGWVQDLFYRDYGFNAVDDGSDIRLTLWTSPTQTFGSLLFVPLMLVLLDVLRDPVVPRRKWAALAVLPAAVMGAKASFLPTLLCALLLVLAVHLLRRRSLHRRAAVALGIVLGWMVFAQLVLFGGESQGLGLGPLDVLRRNPAGVSTHYTEDPRGYRLVVLLALTLLGWAAMWCGAAGLGRRRLLDPDAVLLAGLPLAGFAVLLLFGHSGGQAEGFFLQGARPYAAALATWGLLSLLPGRSRRRAALGSVLGAVLAGVALVYVIRLADGGEVPVIGPERRAAAVTLALVWPWAVVGAVALGAAVLAWRARSAFAAGLVVAFLLGCCAPTAVRQMGYAYADGRDNGWHDRADLWPVVTEGTLEAGRWLRDHSSPDDLVATNMHCAYEGRRGRSACDRRHFGIAAYSERRVLVESWAYTAEAHDQELVQGVPQEHTDYWRPRVLADNDAAFADPSLETVGRLRDRYGVTWLFTEDDIMPSSPELPRYATLMFRAGHCAVYKIK</sequence>
<feature type="transmembrane region" description="Helical" evidence="2">
    <location>
        <begin position="465"/>
        <end position="485"/>
    </location>
</feature>
<feature type="transmembrane region" description="Helical" evidence="2">
    <location>
        <begin position="432"/>
        <end position="453"/>
    </location>
</feature>
<dbReference type="Proteomes" id="UP001501444">
    <property type="component" value="Unassembled WGS sequence"/>
</dbReference>
<dbReference type="EMBL" id="BAAARV010000005">
    <property type="protein sequence ID" value="GAA2329516.1"/>
    <property type="molecule type" value="Genomic_DNA"/>
</dbReference>
<feature type="transmembrane region" description="Helical" evidence="2">
    <location>
        <begin position="230"/>
        <end position="250"/>
    </location>
</feature>
<accession>A0ABN3FGB2</accession>
<feature type="transmembrane region" description="Helical" evidence="2">
    <location>
        <begin position="588"/>
        <end position="607"/>
    </location>
</feature>
<feature type="transmembrane region" description="Helical" evidence="2">
    <location>
        <begin position="497"/>
        <end position="514"/>
    </location>
</feature>
<gene>
    <name evidence="3" type="ORF">GCM10010170_006950</name>
</gene>
<feature type="region of interest" description="Disordered" evidence="1">
    <location>
        <begin position="1"/>
        <end position="24"/>
    </location>
</feature>
<proteinExistence type="predicted"/>
<feature type="transmembrane region" description="Helical" evidence="2">
    <location>
        <begin position="142"/>
        <end position="163"/>
    </location>
</feature>
<feature type="transmembrane region" description="Helical" evidence="2">
    <location>
        <begin position="339"/>
        <end position="368"/>
    </location>
</feature>
<evidence type="ECO:0000313" key="3">
    <source>
        <dbReference type="EMBL" id="GAA2329516.1"/>
    </source>
</evidence>
<keyword evidence="2" id="KW-0472">Membrane</keyword>
<feature type="transmembrane region" description="Helical" evidence="2">
    <location>
        <begin position="56"/>
        <end position="74"/>
    </location>
</feature>
<evidence type="ECO:0000256" key="2">
    <source>
        <dbReference type="SAM" id="Phobius"/>
    </source>
</evidence>
<protein>
    <submittedName>
        <fullName evidence="3">Uncharacterized protein</fullName>
    </submittedName>
</protein>
<feature type="transmembrane region" description="Helical" evidence="2">
    <location>
        <begin position="521"/>
        <end position="540"/>
    </location>
</feature>
<feature type="transmembrane region" description="Helical" evidence="2">
    <location>
        <begin position="31"/>
        <end position="50"/>
    </location>
</feature>
<comment type="caution">
    <text evidence="3">The sequence shown here is derived from an EMBL/GenBank/DDBJ whole genome shotgun (WGS) entry which is preliminary data.</text>
</comment>
<feature type="transmembrane region" description="Helical" evidence="2">
    <location>
        <begin position="110"/>
        <end position="130"/>
    </location>
</feature>
<dbReference type="RefSeq" id="WP_344610721.1">
    <property type="nucleotide sequence ID" value="NZ_BAAARV010000005.1"/>
</dbReference>
<keyword evidence="4" id="KW-1185">Reference proteome</keyword>
<keyword evidence="2" id="KW-1133">Transmembrane helix</keyword>
<evidence type="ECO:0000313" key="4">
    <source>
        <dbReference type="Proteomes" id="UP001501444"/>
    </source>
</evidence>
<organism evidence="3 4">
    <name type="scientific">Dactylosporangium salmoneum</name>
    <dbReference type="NCBI Taxonomy" id="53361"/>
    <lineage>
        <taxon>Bacteria</taxon>
        <taxon>Bacillati</taxon>
        <taxon>Actinomycetota</taxon>
        <taxon>Actinomycetes</taxon>
        <taxon>Micromonosporales</taxon>
        <taxon>Micromonosporaceae</taxon>
        <taxon>Dactylosporangium</taxon>
    </lineage>
</organism>